<dbReference type="FunFam" id="1.10.1200.10:FF:000007">
    <property type="entry name" value="Probable polyketide synthase pks17"/>
    <property type="match status" value="1"/>
</dbReference>
<evidence type="ECO:0000256" key="10">
    <source>
        <dbReference type="ARBA" id="ARBA00063272"/>
    </source>
</evidence>
<dbReference type="FunFam" id="3.40.366.10:FF:000002">
    <property type="entry name" value="Probable polyketide synthase 2"/>
    <property type="match status" value="1"/>
</dbReference>
<dbReference type="Pfam" id="PF00109">
    <property type="entry name" value="ketoacyl-synt"/>
    <property type="match status" value="3"/>
</dbReference>
<dbReference type="PANTHER" id="PTHR43775">
    <property type="entry name" value="FATTY ACID SYNTHASE"/>
    <property type="match status" value="1"/>
</dbReference>
<reference evidence="18" key="1">
    <citation type="submission" date="2016-10" db="EMBL/GenBank/DDBJ databases">
        <authorList>
            <person name="Varghese N."/>
            <person name="Submissions S."/>
        </authorList>
    </citation>
    <scope>NUCLEOTIDE SEQUENCE [LARGE SCALE GENOMIC DNA]</scope>
    <source>
        <strain evidence="18">DSM 44232</strain>
    </source>
</reference>
<dbReference type="SUPFAM" id="SSF52151">
    <property type="entry name" value="FabD/lysophospholipase-like"/>
    <property type="match status" value="3"/>
</dbReference>
<keyword evidence="6" id="KW-0012">Acyltransferase</keyword>
<dbReference type="Gene3D" id="3.10.129.110">
    <property type="entry name" value="Polyketide synthase dehydratase"/>
    <property type="match status" value="2"/>
</dbReference>
<dbReference type="Pfam" id="PF02801">
    <property type="entry name" value="Ketoacyl-synt_C"/>
    <property type="match status" value="3"/>
</dbReference>
<dbReference type="Gene3D" id="1.10.1200.10">
    <property type="entry name" value="ACP-like"/>
    <property type="match status" value="3"/>
</dbReference>
<dbReference type="SUPFAM" id="SSF51735">
    <property type="entry name" value="NAD(P)-binding Rossmann-fold domains"/>
    <property type="match status" value="4"/>
</dbReference>
<evidence type="ECO:0000256" key="13">
    <source>
        <dbReference type="SAM" id="MobiDB-lite"/>
    </source>
</evidence>
<accession>A0A1I6D3B2</accession>
<dbReference type="InterPro" id="IPR016039">
    <property type="entry name" value="Thiolase-like"/>
</dbReference>
<dbReference type="SMART" id="SM00825">
    <property type="entry name" value="PKS_KS"/>
    <property type="match status" value="3"/>
</dbReference>
<comment type="catalytic activity">
    <reaction evidence="7">
        <text>6 (S)-methylmalonyl-CoA + propanoyl-CoA + 6 NADPH + 12 H(+) = 6-deoxyerythronolide B + 6 CO2 + 6 NADP(+) + 7 CoA + H2O</text>
        <dbReference type="Rhea" id="RHEA:23068"/>
        <dbReference type="ChEBI" id="CHEBI:15377"/>
        <dbReference type="ChEBI" id="CHEBI:15378"/>
        <dbReference type="ChEBI" id="CHEBI:16089"/>
        <dbReference type="ChEBI" id="CHEBI:16526"/>
        <dbReference type="ChEBI" id="CHEBI:57287"/>
        <dbReference type="ChEBI" id="CHEBI:57327"/>
        <dbReference type="ChEBI" id="CHEBI:57392"/>
        <dbReference type="ChEBI" id="CHEBI:57783"/>
        <dbReference type="ChEBI" id="CHEBI:58349"/>
        <dbReference type="EC" id="2.3.1.94"/>
    </reaction>
</comment>
<dbReference type="Gene3D" id="3.40.50.720">
    <property type="entry name" value="NAD(P)-binding Rossmann-like Domain"/>
    <property type="match status" value="2"/>
</dbReference>
<feature type="region of interest" description="N-terminal hotdog fold" evidence="12">
    <location>
        <begin position="1805"/>
        <end position="1930"/>
    </location>
</feature>
<evidence type="ECO:0000259" key="15">
    <source>
        <dbReference type="PROSITE" id="PS52004"/>
    </source>
</evidence>
<dbReference type="InterPro" id="IPR055123">
    <property type="entry name" value="SpnB-like_Rossmann"/>
</dbReference>
<keyword evidence="3 17" id="KW-0808">Transferase</keyword>
<feature type="domain" description="Carrier" evidence="14">
    <location>
        <begin position="2499"/>
        <end position="2576"/>
    </location>
</feature>
<dbReference type="InterPro" id="IPR014043">
    <property type="entry name" value="Acyl_transferase_dom"/>
</dbReference>
<evidence type="ECO:0000313" key="17">
    <source>
        <dbReference type="EMBL" id="SFQ99959.1"/>
    </source>
</evidence>
<dbReference type="PROSITE" id="PS50075">
    <property type="entry name" value="CARRIER"/>
    <property type="match status" value="3"/>
</dbReference>
<evidence type="ECO:0000256" key="1">
    <source>
        <dbReference type="ARBA" id="ARBA00022450"/>
    </source>
</evidence>
<feature type="region of interest" description="Disordered" evidence="13">
    <location>
        <begin position="843"/>
        <end position="862"/>
    </location>
</feature>
<dbReference type="GO" id="GO:0031177">
    <property type="term" value="F:phosphopantetheine binding"/>
    <property type="evidence" value="ECO:0007669"/>
    <property type="project" value="InterPro"/>
</dbReference>
<dbReference type="SUPFAM" id="SSF55048">
    <property type="entry name" value="Probable ACP-binding domain of malonyl-CoA ACP transacylase"/>
    <property type="match status" value="3"/>
</dbReference>
<sequence>MPQGIAIIGLSCRLPAADDPAGFWALLRDSRCAIGAPPAGRVTDPAAPPAAYLDRVADFDPAFFGISPREAAAIDPQQRLMLELAWEAVENAGTVPGARTGVFVGAASDDYATLLDRAGTDAVTRHSMAGVRRGLIANRVSYALGLRGPSFVVDSGQSSSLVAVHQAVESLRRGECAVAIAGGVHLNLVPEGAVLAERFGGLSPDGTSRVFDLRANGFVRGEGGAAVVLKPLDQALADGDLVHAVIAGSAIGNDGGGAGLTAPDADAQAEVLRLAYDRAGIVPQDVQYVELHGTGTKAGDPVEAAALGQVFRHELVVGSVKTNVGHTEAAAGVTGLVKVVLALRNRKLPPSLGFEAPNPVVRELGLRVQTTVTDWPEPGAPLVAGVSSFGMGGTNCHVVVREAPPRDHTAPSTPSALPWLLSARTPDALRDQAARMHGALSSVDSVDAGLSLAVTRKHHEHRAVVVGRDREALLRGLDTLAGGGGAHEIVRGRVAPRGSLAFLFSGQGSQRAGMGVELASAFPVFAEAFETACAAFDGLLDRPLANVVREDGDDLHRTEYTQPGLFAFELALFELFASAGIRPDLVAGHSVGELVAAHVAGVFSLADAAKLVAARSALMQALPVGGAMVAVEAAENDVRPLLSDRVSLAAVNGPAAVVLSGDEDAVLAAAEVLAARGHRTKRLTVSHAFHSARIEPMLAEFGRIAAEVSYSDPRLAVVSTVTGLLSTDLGTAGYWVRQAREAVRFADAVQTLEAAGVTDFVEIGPAGVLTEQARATVIGAEVVAAQRGSRSETAAVLRALAALHVTGRDVEWDAVFAAWQGNRVELPTYPFQRESYWLPGEPQERRDVPAAERAPRASDPASPLDLVRAEVAAVLEHRSADDVDASRTFRDLGVDSLTGLELRDRLAEATGRALPATLLFDHPTPAAVAAHLAGETEPETAEESGREDEPIAIVAMACRFPGDVHSPEDLWRLVADGTDAIGPPPADRGWDSGAVRDGGFLAGAAEFDAGFFGISPREALAMDPQQRLVLQAVWEAYERAGIRPETVRGHRDGVFLGATSHEYGPRLHEAAEVSEGHLLTGTTTSLISGRVAHVFGLEGPAVTVDTACSSSLVALHLAVRALRAGECGLAFAGGVAVMSGPGMFVEFAKQGGLSDDGRCRAFSADASGTGWAEGVGVVLLERLSDARRHGHPVLALVRGSAVNSDGASNGLTAPSGPAQGKVIRQALADAGLSTSDVDVVEAHGTGTMLGDPIEARALLATYGQDRETPLWLGSLKSNIGHAQAAAGIGGVVKLVLALQHGVVPKTLHAEVPSPHVDWSAGEIRLLTEPVAWPAGDRVRRAAVSSFGISGTNAHAVLEEAPATDQGQVSDSPAPWLLSAKTKDALVGQAERLRDHLIAHPDLPLAGVATTLAARTRFEYRAGVVAADRDGYLAALDALGSKEIGRVSQGVLAFLCTGQGSQRARMAQDLYESCPPFAQALDDVFAALDPHLDRPLRTVVFASGSELLDRTSYTQPALFAVEVALFRLFEHWGVRPGFLAGHSIGELAAAHLAGILDLADAARLVAARGALMAALPAGGAMVAVEAAEDEVLPLCGDEVSLAAVNGPAAVVVAGEEIAVTAIARHFTELGRRTRRLNVSHAFHSPLMDGMLDAFREVAESVTYHPARIPLVVGGDGDPGTAGYWGRHVRDTVRFAAAIGRLADAGVTTFVELGPDAVLSTMTRDCLPEGDFSVLPTLRAERNDLQSVLTALAGMVVRGVEADWPAVTSGASPVDVPTYAFERHRFWLPPRSLPADAAAAGLTPTGHPLLGGGAEIAGTDGVLFTGVLSVRTQPWLADHVVLAANLLPGSAFVELALLAAGQAGCDRLDELVQETPLVLPADGRVQLQVALGAPDQGGRRTIVVSSRPDQPSMTAGWVRHAAGFVSAGGDVPSSEQVWPPADADPVDLDGRYARLAEAGFGYGPEFQCLRAVWRRGDELFAEVALPEHRVSEAAAYGLHPALLDGALHAVAFGDPAGVGAGRIPFSWHDVRLHATGASTIRVRYTPAGDDVEMSIVDASGVPVASVGALVLRPVTADQLTATVAHDDVYRITWTPVPAPETSSACVITTGPDSLVDVPDFVAVRPEIGTGAVPEQAHTAAAHALGLVRTWLADPRFDGARLVFVLSDLAHATVRGLVRSAQTEHPGRFVLLDSDHELSPAEIAAAAATGEPEVAHRNGAVHAPRLARATVPDVAPAADPDGTVLLTGATGGLGRALALRLAGQGFRHLLLVSRRGRTADGAEELVAELEALGANVTLAGCDVADRAALAALLAEVPEAHPLTAVLHVAGVLADGPVETLTAQQLDDVLRAKVDAAWHLHELTSGLAEFVLFSSVAGTLGTAGQANYAAANTFLDALAAHRRDAGLPATALAWGLWETADGMGGGLAAQDRIRMSRAGVGTLSTSDALALLDRCRGAEDAVLVPLRLDEAGLRAAGAVPALLRGLVRLRAGRGTNVRPDAGMSREALTALVHGEIAAVLGLANQAAAPDRAFKEIGFDSLTSVEFRNRLATATGLRLPVTLLFDHPTPAAVIDRLHAELAGSDDSRSAVARTEISGDPIAIVAMACRFPGGVTSPDELWRLVADGRDAITGFPDDRGWDVEALYDADPDRPGRTYTTRGGFLHDAGLFDAEFFGISPREATAMDPQQRLLLETSWEAVENAGIDPVSLRGSRTGVFAGAMYHDYTARLAPLPEEAEGYSFTGGSGSVVSGRVAYTFGFEGPAVTVDTACSSSLVALHLAAQALRQGECGLALAGGVAVMATPGSFVEFSRQRALAPDGRCKPFAAAADGTAWAEGAGMVLLERLSDARRNGHPVLAVLRGSAINSDGASNGLTAPNGPSQQRVIGQALAAAGLSTSDVDAVEAHGTGTPLGDPIEAQALLATYGQDRDVPLWLGSLKSNIGHAQAAAGVGAVIKMVQAMRHGVLPKTLHVDEPSPHVDWESGAVELLTESRDWPSVTRPRRAAVSSFGISGTNAHVVLEGVPAPEQSEVSAGPVPWVLSARTEPALRERARQLLPLVGGDEAGVARALAVRSRFEHRAVVAGDLRAGLTALAEQGSGAGVARAARRVVFVFPGQGAQWAGMGRELLQASPVFAERMSECAAALSSFVDWNLLDVLDDAEALTRVDVVQPALWAMMVSLAAVWRAHGVEPAAVVGHSQGEIAAAVVAGGLSVEDGARVVALRSKALLAVSGRGGMVSVAAPVERARELIGPWDGRLSVAAANGASSTVVSGDADAVEELLATVQDVRVRRIAVDYASHSAHVELIEDELARVLAPVRPESGRIPFYSTVTAALTDTADLEAGYWYRNLRQPVEFARTTEALVEAGHDVFVECSPHPVLVTALAESFDDVSDTAVAIGTLKRNDGSLVRVLNALGEAHVHGVPVDWTLPAGAPATLPAYPFQRERFWLDAPQVLPGVTGLGLDAAGHPLLTASTRLAEQDIRLFTGRVSLRTQPWLADHAVLDTPLLPGTAFLDLALHAARETGAAVEDLTVEAPLVLPRQGAMLVQVTVSEGRELRIHARLEDGDMPWTRHASGTLAALANTRPALSWPPAGSVEVDVEKFYVAAAEDGFDYGPAFQGLTRAWKSGDEVFAEVAIDAEPGTFVMHPALLDAAAQAVRLGDFFADDAPRLPFTWSGVTAHTSGAQRLRVRLSSAGLDTVSLAVDDDNGRPVLTADALTLRPFSPAQLAAGSNSLYRLAWQPIEVTASAPNLVVVGDDLGLPVYQDFGTPAGADVIVPVGTGDVREVLVRQLDLVREWLDRPGDERLVVLTRSATGDDVTDLAGAAVWGLLRSAQAEHPGRIVLADVDDDPRSLSALPAALGTGEGQLALRAGTAHVPALARAEVRAATEPLLDPDGTVLVTGALGTLGRLVAKHLVLVHGARHLLLLSRRGMATDGAAEFVAELAELGAEAEVVAADAADRSRLAEVLAAIPAAHPLTSVVHAAGVLDDATFTALTPDRLDTVLRPKIDAARHLHELTANLRSFVLFSSVAGTLGTAGQANYAAANAYLDALARQRRAHGLPALSLGWGLWAEASTMTSGADVGRLSRTGVLPLSSRQGLDLFDAAWAAGDSVLFPVRLETSAARLGEIPPLLRGLVRTPVTPPKSQVRLSDVPAAERQQVLLDLVRGEVAAVLGHRGTAAVDPAQPFAEIGFDSLTAVELRNRLTAATGVRLPATLIFDHPTPAAVAAHLERGLVTEPARPVVLDHVDRLEAALAESTVDDAVLAAVAARLDALGARLRRPEPAPDDPAQRLRTASADEILDFISKELGNHG</sequence>
<feature type="domain" description="PKS/mFAS DH" evidence="16">
    <location>
        <begin position="1805"/>
        <end position="2078"/>
    </location>
</feature>
<dbReference type="InterPro" id="IPR014030">
    <property type="entry name" value="Ketoacyl_synth_N"/>
</dbReference>
<comment type="pathway">
    <text evidence="9">Antibiotic biosynthesis; erythromycin biosynthesis.</text>
</comment>
<keyword evidence="2" id="KW-0597">Phosphoprotein</keyword>
<evidence type="ECO:0000256" key="9">
    <source>
        <dbReference type="ARBA" id="ARBA00060622"/>
    </source>
</evidence>
<evidence type="ECO:0000256" key="3">
    <source>
        <dbReference type="ARBA" id="ARBA00022679"/>
    </source>
</evidence>
<dbReference type="InterPro" id="IPR013968">
    <property type="entry name" value="PKS_KR"/>
</dbReference>
<evidence type="ECO:0000256" key="6">
    <source>
        <dbReference type="ARBA" id="ARBA00023315"/>
    </source>
</evidence>
<dbReference type="GO" id="GO:0006633">
    <property type="term" value="P:fatty acid biosynthetic process"/>
    <property type="evidence" value="ECO:0007669"/>
    <property type="project" value="InterPro"/>
</dbReference>
<dbReference type="InterPro" id="IPR049551">
    <property type="entry name" value="PKS_DH_C"/>
</dbReference>
<feature type="domain" description="PKS/mFAS DH" evidence="16">
    <location>
        <begin position="3462"/>
        <end position="3723"/>
    </location>
</feature>
<dbReference type="GO" id="GO:0004312">
    <property type="term" value="F:fatty acid synthase activity"/>
    <property type="evidence" value="ECO:0007669"/>
    <property type="project" value="TreeGrafter"/>
</dbReference>
<dbReference type="FunFam" id="3.40.47.10:FF:000019">
    <property type="entry name" value="Polyketide synthase type I"/>
    <property type="match status" value="2"/>
</dbReference>
<evidence type="ECO:0000256" key="8">
    <source>
        <dbReference type="ARBA" id="ARBA00060158"/>
    </source>
</evidence>
<dbReference type="InterPro" id="IPR049552">
    <property type="entry name" value="PKS_DH_N"/>
</dbReference>
<dbReference type="OrthoDB" id="9778690at2"/>
<dbReference type="PROSITE" id="PS52004">
    <property type="entry name" value="KS3_2"/>
    <property type="match status" value="3"/>
</dbReference>
<dbReference type="Pfam" id="PF00550">
    <property type="entry name" value="PP-binding"/>
    <property type="match status" value="3"/>
</dbReference>
<evidence type="ECO:0000256" key="7">
    <source>
        <dbReference type="ARBA" id="ARBA00052442"/>
    </source>
</evidence>
<comment type="subunit">
    <text evidence="10">Homodimer. Erythronolide synthase is composed of EryAI, EryAII and EryAIII multimodular (2 modules) polypeptides each coding for a functional synthase subunit which participates in 2 of the six FAS-like elongation steps required for formation of the polyketide. Module 1, 2, 3, 4, 5, and 6 participating in biosynthesis steps 1, 2, 3, 4, 5, and 6, respectively.</text>
</comment>
<dbReference type="CDD" id="cd00833">
    <property type="entry name" value="PKS"/>
    <property type="match status" value="3"/>
</dbReference>
<evidence type="ECO:0000259" key="14">
    <source>
        <dbReference type="PROSITE" id="PS50075"/>
    </source>
</evidence>
<dbReference type="Pfam" id="PF00698">
    <property type="entry name" value="Acyl_transf_1"/>
    <property type="match status" value="3"/>
</dbReference>
<feature type="domain" description="Ketosynthase family 3 (KS3)" evidence="15">
    <location>
        <begin position="948"/>
        <end position="1359"/>
    </location>
</feature>
<protein>
    <recommendedName>
        <fullName evidence="11">6-deoxyerythronolide-B synthase</fullName>
        <ecNumber evidence="11">2.3.1.94</ecNumber>
    </recommendedName>
</protein>
<dbReference type="InterPro" id="IPR036736">
    <property type="entry name" value="ACP-like_sf"/>
</dbReference>
<dbReference type="InterPro" id="IPR050091">
    <property type="entry name" value="PKS_NRPS_Biosynth_Enz"/>
</dbReference>
<dbReference type="SMART" id="SM00823">
    <property type="entry name" value="PKS_PP"/>
    <property type="match status" value="3"/>
</dbReference>
<dbReference type="Pfam" id="PF16197">
    <property type="entry name" value="KAsynt_C_assoc"/>
    <property type="match status" value="3"/>
</dbReference>
<evidence type="ECO:0000313" key="18">
    <source>
        <dbReference type="Proteomes" id="UP000198583"/>
    </source>
</evidence>
<feature type="active site" description="Proton acceptor; for dehydratase activity" evidence="12">
    <location>
        <position position="1837"/>
    </location>
</feature>
<dbReference type="EMBL" id="FOYL01000001">
    <property type="protein sequence ID" value="SFQ99959.1"/>
    <property type="molecule type" value="Genomic_DNA"/>
</dbReference>
<feature type="active site" description="Proton donor; for dehydratase activity" evidence="12">
    <location>
        <position position="3646"/>
    </location>
</feature>
<keyword evidence="1" id="KW-0596">Phosphopantetheine</keyword>
<feature type="region of interest" description="C-terminal hotdog fold" evidence="12">
    <location>
        <begin position="1941"/>
        <end position="2078"/>
    </location>
</feature>
<dbReference type="GO" id="GO:0047879">
    <property type="term" value="F:erythronolide synthase activity"/>
    <property type="evidence" value="ECO:0007669"/>
    <property type="project" value="UniProtKB-EC"/>
</dbReference>
<evidence type="ECO:0000256" key="11">
    <source>
        <dbReference type="ARBA" id="ARBA00066981"/>
    </source>
</evidence>
<dbReference type="Pfam" id="PF21089">
    <property type="entry name" value="PKS_DH_N"/>
    <property type="match status" value="2"/>
</dbReference>
<dbReference type="CDD" id="cd08956">
    <property type="entry name" value="KR_3_FAS_SDR_x"/>
    <property type="match status" value="2"/>
</dbReference>
<feature type="domain" description="Carrier" evidence="14">
    <location>
        <begin position="4155"/>
        <end position="4230"/>
    </location>
</feature>
<gene>
    <name evidence="17" type="ORF">SAMN04488564_101976</name>
</gene>
<dbReference type="InterPro" id="IPR006162">
    <property type="entry name" value="Ppantetheine_attach_site"/>
</dbReference>
<dbReference type="InterPro" id="IPR016036">
    <property type="entry name" value="Malonyl_transacylase_ACP-bd"/>
</dbReference>
<organism evidence="17 18">
    <name type="scientific">Lentzea waywayandensis</name>
    <dbReference type="NCBI Taxonomy" id="84724"/>
    <lineage>
        <taxon>Bacteria</taxon>
        <taxon>Bacillati</taxon>
        <taxon>Actinomycetota</taxon>
        <taxon>Actinomycetes</taxon>
        <taxon>Pseudonocardiales</taxon>
        <taxon>Pseudonocardiaceae</taxon>
        <taxon>Lentzea</taxon>
    </lineage>
</organism>
<dbReference type="InterPro" id="IPR020841">
    <property type="entry name" value="PKS_Beta-ketoAc_synthase_dom"/>
</dbReference>
<dbReference type="STRING" id="84724.SAMN04488564_101976"/>
<name>A0A1I6D3B2_9PSEU</name>
<dbReference type="RefSeq" id="WP_093588456.1">
    <property type="nucleotide sequence ID" value="NZ_FOYL01000001.1"/>
</dbReference>
<keyword evidence="18" id="KW-1185">Reference proteome</keyword>
<dbReference type="Pfam" id="PF22953">
    <property type="entry name" value="SpnB_Rossmann"/>
    <property type="match status" value="2"/>
</dbReference>
<dbReference type="SUPFAM" id="SSF47336">
    <property type="entry name" value="ACP-like"/>
    <property type="match status" value="3"/>
</dbReference>
<dbReference type="Pfam" id="PF08659">
    <property type="entry name" value="KR"/>
    <property type="match status" value="2"/>
</dbReference>
<dbReference type="Pfam" id="PF14765">
    <property type="entry name" value="PS-DH"/>
    <property type="match status" value="2"/>
</dbReference>
<dbReference type="InterPro" id="IPR020807">
    <property type="entry name" value="PKS_DH"/>
</dbReference>
<dbReference type="Proteomes" id="UP000198583">
    <property type="component" value="Unassembled WGS sequence"/>
</dbReference>
<feature type="region of interest" description="N-terminal hotdog fold" evidence="12">
    <location>
        <begin position="3462"/>
        <end position="3579"/>
    </location>
</feature>
<feature type="active site" description="Proton acceptor; for dehydratase activity" evidence="12">
    <location>
        <position position="3494"/>
    </location>
</feature>
<dbReference type="SMART" id="SM01294">
    <property type="entry name" value="PKS_PP_betabranch"/>
    <property type="match status" value="3"/>
</dbReference>
<feature type="active site" description="Proton donor; for dehydratase activity" evidence="12">
    <location>
        <position position="2002"/>
    </location>
</feature>
<dbReference type="GO" id="GO:0004315">
    <property type="term" value="F:3-oxoacyl-[acyl-carrier-protein] synthase activity"/>
    <property type="evidence" value="ECO:0007669"/>
    <property type="project" value="InterPro"/>
</dbReference>
<evidence type="ECO:0000259" key="16">
    <source>
        <dbReference type="PROSITE" id="PS52019"/>
    </source>
</evidence>
<dbReference type="SMART" id="SM00822">
    <property type="entry name" value="PKS_KR"/>
    <property type="match status" value="2"/>
</dbReference>
<dbReference type="Gene3D" id="3.40.47.10">
    <property type="match status" value="3"/>
</dbReference>
<dbReference type="InterPro" id="IPR018201">
    <property type="entry name" value="Ketoacyl_synth_AS"/>
</dbReference>
<dbReference type="InterPro" id="IPR057326">
    <property type="entry name" value="KR_dom"/>
</dbReference>
<dbReference type="PANTHER" id="PTHR43775:SF51">
    <property type="entry name" value="INACTIVE PHENOLPHTHIOCEROL SYNTHESIS POLYKETIDE SYNTHASE TYPE I PKS1-RELATED"/>
    <property type="match status" value="1"/>
</dbReference>
<feature type="compositionally biased region" description="Basic and acidic residues" evidence="13">
    <location>
        <begin position="843"/>
        <end position="856"/>
    </location>
</feature>
<dbReference type="InterPro" id="IPR009081">
    <property type="entry name" value="PP-bd_ACP"/>
</dbReference>
<dbReference type="InterPro" id="IPR001227">
    <property type="entry name" value="Ac_transferase_dom_sf"/>
</dbReference>
<dbReference type="Gene3D" id="3.30.70.3290">
    <property type="match status" value="3"/>
</dbReference>
<dbReference type="InterPro" id="IPR042104">
    <property type="entry name" value="PKS_dehydratase_sf"/>
</dbReference>
<dbReference type="Gene3D" id="3.40.366.10">
    <property type="entry name" value="Malonyl-Coenzyme A Acyl Carrier Protein, domain 2"/>
    <property type="match status" value="3"/>
</dbReference>
<dbReference type="InterPro" id="IPR014031">
    <property type="entry name" value="Ketoacyl_synth_C"/>
</dbReference>
<comment type="function">
    <text evidence="8">Involved in the biosynthesis of antibiotic erythromycin via the biosynthesis of its aglycone precursor, 6-deoxyerythronolide B (6-dEB).</text>
</comment>
<dbReference type="PROSITE" id="PS00606">
    <property type="entry name" value="KS3_1"/>
    <property type="match status" value="2"/>
</dbReference>
<dbReference type="EC" id="2.3.1.94" evidence="11"/>
<feature type="region of interest" description="C-terminal hotdog fold" evidence="12">
    <location>
        <begin position="3589"/>
        <end position="3723"/>
    </location>
</feature>
<evidence type="ECO:0000256" key="2">
    <source>
        <dbReference type="ARBA" id="ARBA00022553"/>
    </source>
</evidence>
<dbReference type="PROSITE" id="PS00012">
    <property type="entry name" value="PHOSPHOPANTETHEINE"/>
    <property type="match status" value="2"/>
</dbReference>
<keyword evidence="5" id="KW-0511">Multifunctional enzyme</keyword>
<evidence type="ECO:0000256" key="4">
    <source>
        <dbReference type="ARBA" id="ARBA00022737"/>
    </source>
</evidence>
<dbReference type="InterPro" id="IPR020806">
    <property type="entry name" value="PKS_PP-bd"/>
</dbReference>
<feature type="domain" description="Ketosynthase family 3 (KS3)" evidence="15">
    <location>
        <begin position="2"/>
        <end position="402"/>
    </location>
</feature>
<dbReference type="SMART" id="SM00826">
    <property type="entry name" value="PKS_DH"/>
    <property type="match status" value="2"/>
</dbReference>
<evidence type="ECO:0000256" key="12">
    <source>
        <dbReference type="PROSITE-ProRule" id="PRU01363"/>
    </source>
</evidence>
<keyword evidence="4" id="KW-0677">Repeat</keyword>
<dbReference type="InterPro" id="IPR049900">
    <property type="entry name" value="PKS_mFAS_DH"/>
</dbReference>
<feature type="domain" description="Carrier" evidence="14">
    <location>
        <begin position="861"/>
        <end position="936"/>
    </location>
</feature>
<dbReference type="InterPro" id="IPR032821">
    <property type="entry name" value="PKS_assoc"/>
</dbReference>
<dbReference type="SUPFAM" id="SSF53901">
    <property type="entry name" value="Thiolase-like"/>
    <property type="match status" value="3"/>
</dbReference>
<dbReference type="PROSITE" id="PS52019">
    <property type="entry name" value="PKS_MFAS_DH"/>
    <property type="match status" value="2"/>
</dbReference>
<dbReference type="InterPro" id="IPR036291">
    <property type="entry name" value="NAD(P)-bd_dom_sf"/>
</dbReference>
<feature type="domain" description="Ketosynthase family 3 (KS3)" evidence="15">
    <location>
        <begin position="2593"/>
        <end position="3017"/>
    </location>
</feature>
<dbReference type="SMART" id="SM00827">
    <property type="entry name" value="PKS_AT"/>
    <property type="match status" value="3"/>
</dbReference>
<proteinExistence type="predicted"/>
<dbReference type="InterPro" id="IPR016035">
    <property type="entry name" value="Acyl_Trfase/lysoPLipase"/>
</dbReference>
<evidence type="ECO:0000256" key="5">
    <source>
        <dbReference type="ARBA" id="ARBA00023268"/>
    </source>
</evidence>